<dbReference type="InParanoid" id="K7MVR6"/>
<evidence type="ECO:0000313" key="2">
    <source>
        <dbReference type="EMBL" id="KRG93181.1"/>
    </source>
</evidence>
<keyword evidence="1" id="KW-0812">Transmembrane</keyword>
<proteinExistence type="predicted"/>
<accession>K7MVR6</accession>
<keyword evidence="4" id="KW-1185">Reference proteome</keyword>
<name>K7MVR6_SOYBN</name>
<dbReference type="PaxDb" id="3847-GLYMA19G00762.1"/>
<feature type="transmembrane region" description="Helical" evidence="1">
    <location>
        <begin position="12"/>
        <end position="34"/>
    </location>
</feature>
<evidence type="ECO:0000313" key="3">
    <source>
        <dbReference type="EnsemblPlants" id="KRG93181"/>
    </source>
</evidence>
<keyword evidence="1" id="KW-1133">Transmembrane helix</keyword>
<reference evidence="3" key="2">
    <citation type="submission" date="2018-02" db="UniProtKB">
        <authorList>
            <consortium name="EnsemblPlants"/>
        </authorList>
    </citation>
    <scope>IDENTIFICATION</scope>
    <source>
        <strain evidence="3">Williams 82</strain>
    </source>
</reference>
<reference evidence="2 3" key="1">
    <citation type="journal article" date="2010" name="Nature">
        <title>Genome sequence of the palaeopolyploid soybean.</title>
        <authorList>
            <person name="Schmutz J."/>
            <person name="Cannon S.B."/>
            <person name="Schlueter J."/>
            <person name="Ma J."/>
            <person name="Mitros T."/>
            <person name="Nelson W."/>
            <person name="Hyten D.L."/>
            <person name="Song Q."/>
            <person name="Thelen J.J."/>
            <person name="Cheng J."/>
            <person name="Xu D."/>
            <person name="Hellsten U."/>
            <person name="May G.D."/>
            <person name="Yu Y."/>
            <person name="Sakurai T."/>
            <person name="Umezawa T."/>
            <person name="Bhattacharyya M.K."/>
            <person name="Sandhu D."/>
            <person name="Valliyodan B."/>
            <person name="Lindquist E."/>
            <person name="Peto M."/>
            <person name="Grant D."/>
            <person name="Shu S."/>
            <person name="Goodstein D."/>
            <person name="Barry K."/>
            <person name="Futrell-Griggs M."/>
            <person name="Abernathy B."/>
            <person name="Du J."/>
            <person name="Tian Z."/>
            <person name="Zhu L."/>
            <person name="Gill N."/>
            <person name="Joshi T."/>
            <person name="Libault M."/>
            <person name="Sethuraman A."/>
            <person name="Zhang X.-C."/>
            <person name="Shinozaki K."/>
            <person name="Nguyen H.T."/>
            <person name="Wing R.A."/>
            <person name="Cregan P."/>
            <person name="Specht J."/>
            <person name="Grimwood J."/>
            <person name="Rokhsar D."/>
            <person name="Stacey G."/>
            <person name="Shoemaker R.C."/>
            <person name="Jackson S.A."/>
        </authorList>
    </citation>
    <scope>NUCLEOTIDE SEQUENCE [LARGE SCALE GENOMIC DNA]</scope>
    <source>
        <strain evidence="3">cv. Williams 82</strain>
        <tissue evidence="2">Callus</tissue>
    </source>
</reference>
<sequence length="77" mass="8569">MLDSCPIPCNWILTCTLCSLSTGAGLLCTAMWLVPCEHCHVNITTCTAHLQLKDTVKSFNTKLQARLECFVNYSLFT</sequence>
<evidence type="ECO:0000256" key="1">
    <source>
        <dbReference type="SAM" id="Phobius"/>
    </source>
</evidence>
<dbReference type="AlphaFoldDB" id="K7MVR6"/>
<organism evidence="2">
    <name type="scientific">Glycine max</name>
    <name type="common">Soybean</name>
    <name type="synonym">Glycine hispida</name>
    <dbReference type="NCBI Taxonomy" id="3847"/>
    <lineage>
        <taxon>Eukaryota</taxon>
        <taxon>Viridiplantae</taxon>
        <taxon>Streptophyta</taxon>
        <taxon>Embryophyta</taxon>
        <taxon>Tracheophyta</taxon>
        <taxon>Spermatophyta</taxon>
        <taxon>Magnoliopsida</taxon>
        <taxon>eudicotyledons</taxon>
        <taxon>Gunneridae</taxon>
        <taxon>Pentapetalae</taxon>
        <taxon>rosids</taxon>
        <taxon>fabids</taxon>
        <taxon>Fabales</taxon>
        <taxon>Fabaceae</taxon>
        <taxon>Papilionoideae</taxon>
        <taxon>50 kb inversion clade</taxon>
        <taxon>NPAAA clade</taxon>
        <taxon>indigoferoid/millettioid clade</taxon>
        <taxon>Phaseoleae</taxon>
        <taxon>Glycine</taxon>
        <taxon>Glycine subgen. Soja</taxon>
    </lineage>
</organism>
<reference evidence="2" key="3">
    <citation type="submission" date="2018-07" db="EMBL/GenBank/DDBJ databases">
        <title>WGS assembly of Glycine max.</title>
        <authorList>
            <person name="Schmutz J."/>
            <person name="Cannon S."/>
            <person name="Schlueter J."/>
            <person name="Ma J."/>
            <person name="Mitros T."/>
            <person name="Nelson W."/>
            <person name="Hyten D."/>
            <person name="Song Q."/>
            <person name="Thelen J."/>
            <person name="Cheng J."/>
            <person name="Xu D."/>
            <person name="Hellsten U."/>
            <person name="May G."/>
            <person name="Yu Y."/>
            <person name="Sakurai T."/>
            <person name="Umezawa T."/>
            <person name="Bhattacharyya M."/>
            <person name="Sandhu D."/>
            <person name="Valliyodan B."/>
            <person name="Lindquist E."/>
            <person name="Peto M."/>
            <person name="Grant D."/>
            <person name="Shu S."/>
            <person name="Goodstein D."/>
            <person name="Barry K."/>
            <person name="Futrell-Griggs M."/>
            <person name="Abernathy B."/>
            <person name="Du J."/>
            <person name="Tian Z."/>
            <person name="Zhu L."/>
            <person name="Gill N."/>
            <person name="Joshi T."/>
            <person name="Libault M."/>
            <person name="Sethuraman A."/>
            <person name="Zhang X."/>
            <person name="Shinozaki K."/>
            <person name="Nguyen H."/>
            <person name="Wing R."/>
            <person name="Cregan P."/>
            <person name="Specht J."/>
            <person name="Grimwood J."/>
            <person name="Rokhsar D."/>
            <person name="Stacey G."/>
            <person name="Shoemaker R."/>
            <person name="Jackson S."/>
        </authorList>
    </citation>
    <scope>NUCLEOTIDE SEQUENCE</scope>
    <source>
        <tissue evidence="2">Callus</tissue>
    </source>
</reference>
<keyword evidence="1" id="KW-0472">Membrane</keyword>
<dbReference type="Proteomes" id="UP000008827">
    <property type="component" value="Chromosome 19"/>
</dbReference>
<dbReference type="HOGENOM" id="CLU_2642956_0_0_1"/>
<protein>
    <submittedName>
        <fullName evidence="2 3">Uncharacterized protein</fullName>
    </submittedName>
</protein>
<dbReference type="EMBL" id="CM000852">
    <property type="protein sequence ID" value="KRG93181.1"/>
    <property type="molecule type" value="Genomic_DNA"/>
</dbReference>
<dbReference type="EnsemblPlants" id="KRG93181">
    <property type="protein sequence ID" value="KRG93181"/>
    <property type="gene ID" value="GLYMA_19G001800"/>
</dbReference>
<gene>
    <name evidence="2" type="ORF">GLYMA_19G001800</name>
</gene>
<evidence type="ECO:0000313" key="4">
    <source>
        <dbReference type="Proteomes" id="UP000008827"/>
    </source>
</evidence>
<dbReference type="Gramene" id="KRG93181">
    <property type="protein sequence ID" value="KRG93181"/>
    <property type="gene ID" value="GLYMA_19G001800"/>
</dbReference>